<dbReference type="CDD" id="cd02846">
    <property type="entry name" value="PAZ_argonaute_like"/>
    <property type="match status" value="1"/>
</dbReference>
<sequence length="891" mass="100091">LLRVVSLIPVVTVCLYARVSLCRQLTRCGLSFNFNKLPMCELISRPGYGCQGNPVQLVSNFVEVKTVGSQYIIVWQYRVHVTCSKVKLTRDDKRCVFWKLVNERQTIFKDPFGLAYDGDSILFSRRPLPIGHTETLVTKLTVRLVRKLHPVEVRFSIKCCGMVRMVFKSLMRGASLTTGLHESPEHVVDVVLSQGRTCTLVGQSETFCIVGSTAYEKPKNRGIDIKVGVELWRGLSMSARVGEGYRPMINVDVSYAPFYRPQSVLSYMCNVLNGSMSPPRYLIEQIRSNTRLSCRELQIVSDAVKGLFVTVTHRKCDSQLLISGLVPDATRHMVTLRNSEHISVANYFKKVYFELRFPHMPVLKAADKNKTIYLPVEVCMVADKLPYEASKLSCFQTGLQNRQCVKDAPTRLQMCMEMMRQANLENDRFLKQFGLEIGQTFLEVAGHILAPPKLEYKHAGGAAAVVQPSNGAWQMGNAQFFQGANVDSFSVISFGPIQSLNSVELFCTQVAKACIDLGMNMRLRPDMLLVAHSIEAFEDTLERLLAQYKLLHRECRLVFVALSDYRNEYTEVKRIAEMKFGIITQCFLPKVLYHVTMRDSLMMATNLALKINMKMGGVNTRLLPDPLVKTNLMDKVTLALGISLTQAPPANKDSVTIAAVVGSLDVNSTKYAASLCVRAPRSTVLLYLVDELRERVNAFVEASYSKPSRIIVFRNGVTDSQFQQLLDEELMALRMACEGLDKAYHPGITFIVVQKGHRAKFICKDESMAVGQGRNIPAGTVIDRQITSADGFDFYLCSHSGSHGTSKPAKYHVLYDDNNLDSDTLQAITYYLCHAHGRCMRSVSIPAPVYFAHLACRRARHHIYFDSESNEPGDIALPRVHENIQSSMYFV</sequence>
<protein>
    <recommendedName>
        <fullName evidence="5">Piwi domain-containing protein</fullName>
    </recommendedName>
</protein>
<dbReference type="Pfam" id="PF08699">
    <property type="entry name" value="ArgoL1"/>
    <property type="match status" value="1"/>
</dbReference>
<evidence type="ECO:0000259" key="3">
    <source>
        <dbReference type="PROSITE" id="PS50822"/>
    </source>
</evidence>
<dbReference type="PANTHER" id="PTHR22891">
    <property type="entry name" value="EUKARYOTIC TRANSLATION INITIATION FACTOR 2C"/>
    <property type="match status" value="1"/>
</dbReference>
<dbReference type="InterPro" id="IPR014811">
    <property type="entry name" value="ArgoL1"/>
</dbReference>
<feature type="domain" description="PAZ" evidence="2">
    <location>
        <begin position="263"/>
        <end position="383"/>
    </location>
</feature>
<dbReference type="AlphaFoldDB" id="A0A085NSM0"/>
<dbReference type="Pfam" id="PF16488">
    <property type="entry name" value="ArgoL2"/>
    <property type="match status" value="1"/>
</dbReference>
<gene>
    <name evidence="4" type="ORF">M514_05453</name>
</gene>
<feature type="signal peptide" evidence="1">
    <location>
        <begin position="1"/>
        <end position="22"/>
    </location>
</feature>
<proteinExistence type="predicted"/>
<dbReference type="InterPro" id="IPR032473">
    <property type="entry name" value="Argonaute_Mid_dom"/>
</dbReference>
<organism evidence="4">
    <name type="scientific">Trichuris suis</name>
    <name type="common">pig whipworm</name>
    <dbReference type="NCBI Taxonomy" id="68888"/>
    <lineage>
        <taxon>Eukaryota</taxon>
        <taxon>Metazoa</taxon>
        <taxon>Ecdysozoa</taxon>
        <taxon>Nematoda</taxon>
        <taxon>Enoplea</taxon>
        <taxon>Dorylaimia</taxon>
        <taxon>Trichinellida</taxon>
        <taxon>Trichuridae</taxon>
        <taxon>Trichuris</taxon>
    </lineage>
</organism>
<dbReference type="InterPro" id="IPR032472">
    <property type="entry name" value="ArgoL2"/>
</dbReference>
<dbReference type="InterPro" id="IPR036085">
    <property type="entry name" value="PAZ_dom_sf"/>
</dbReference>
<dbReference type="Pfam" id="PF16486">
    <property type="entry name" value="ArgoN"/>
    <property type="match status" value="1"/>
</dbReference>
<dbReference type="EMBL" id="KL367477">
    <property type="protein sequence ID" value="KFD72466.1"/>
    <property type="molecule type" value="Genomic_DNA"/>
</dbReference>
<dbReference type="Gene3D" id="2.170.260.10">
    <property type="entry name" value="paz domain"/>
    <property type="match status" value="1"/>
</dbReference>
<name>A0A085NSM0_9BILA</name>
<dbReference type="InterPro" id="IPR036397">
    <property type="entry name" value="RNaseH_sf"/>
</dbReference>
<evidence type="ECO:0008006" key="5">
    <source>
        <dbReference type="Google" id="ProtNLM"/>
    </source>
</evidence>
<evidence type="ECO:0000313" key="4">
    <source>
        <dbReference type="EMBL" id="KFD72466.1"/>
    </source>
</evidence>
<dbReference type="PROSITE" id="PS50821">
    <property type="entry name" value="PAZ"/>
    <property type="match status" value="1"/>
</dbReference>
<keyword evidence="1" id="KW-0732">Signal</keyword>
<reference evidence="4" key="1">
    <citation type="journal article" date="2014" name="Nat. Genet.">
        <title>Genome and transcriptome of the porcine whipworm Trichuris suis.</title>
        <authorList>
            <person name="Jex A.R."/>
            <person name="Nejsum P."/>
            <person name="Schwarz E.M."/>
            <person name="Hu L."/>
            <person name="Young N.D."/>
            <person name="Hall R.S."/>
            <person name="Korhonen P.K."/>
            <person name="Liao S."/>
            <person name="Thamsborg S."/>
            <person name="Xia J."/>
            <person name="Xu P."/>
            <person name="Wang S."/>
            <person name="Scheerlinck J.P."/>
            <person name="Hofmann A."/>
            <person name="Sternberg P.W."/>
            <person name="Wang J."/>
            <person name="Gasser R.B."/>
        </authorList>
    </citation>
    <scope>NUCLEOTIDE SEQUENCE [LARGE SCALE GENOMIC DNA]</scope>
    <source>
        <strain evidence="4">DCEP-RM93F</strain>
    </source>
</reference>
<dbReference type="SMART" id="SM01163">
    <property type="entry name" value="DUF1785"/>
    <property type="match status" value="1"/>
</dbReference>
<feature type="non-terminal residue" evidence="4">
    <location>
        <position position="1"/>
    </location>
</feature>
<dbReference type="GO" id="GO:0003723">
    <property type="term" value="F:RNA binding"/>
    <property type="evidence" value="ECO:0007669"/>
    <property type="project" value="InterPro"/>
</dbReference>
<dbReference type="SMART" id="SM00950">
    <property type="entry name" value="Piwi"/>
    <property type="match status" value="1"/>
</dbReference>
<dbReference type="PROSITE" id="PS50822">
    <property type="entry name" value="PIWI"/>
    <property type="match status" value="1"/>
</dbReference>
<dbReference type="SUPFAM" id="SSF101690">
    <property type="entry name" value="PAZ domain"/>
    <property type="match status" value="1"/>
</dbReference>
<evidence type="ECO:0000256" key="1">
    <source>
        <dbReference type="SAM" id="SignalP"/>
    </source>
</evidence>
<dbReference type="Gene3D" id="3.30.420.10">
    <property type="entry name" value="Ribonuclease H-like superfamily/Ribonuclease H"/>
    <property type="match status" value="1"/>
</dbReference>
<dbReference type="Proteomes" id="UP000030758">
    <property type="component" value="Unassembled WGS sequence"/>
</dbReference>
<dbReference type="InterPro" id="IPR032474">
    <property type="entry name" value="Argonaute_N"/>
</dbReference>
<dbReference type="Pfam" id="PF16487">
    <property type="entry name" value="ArgoMid"/>
    <property type="match status" value="1"/>
</dbReference>
<dbReference type="InterPro" id="IPR003165">
    <property type="entry name" value="Piwi"/>
</dbReference>
<feature type="chain" id="PRO_5001796143" description="Piwi domain-containing protein" evidence="1">
    <location>
        <begin position="23"/>
        <end position="891"/>
    </location>
</feature>
<dbReference type="Pfam" id="PF02170">
    <property type="entry name" value="PAZ"/>
    <property type="match status" value="1"/>
</dbReference>
<dbReference type="InterPro" id="IPR012337">
    <property type="entry name" value="RNaseH-like_sf"/>
</dbReference>
<dbReference type="Pfam" id="PF02171">
    <property type="entry name" value="Piwi"/>
    <property type="match status" value="1"/>
</dbReference>
<dbReference type="InterPro" id="IPR003100">
    <property type="entry name" value="PAZ_dom"/>
</dbReference>
<dbReference type="Gene3D" id="3.40.50.2300">
    <property type="match status" value="1"/>
</dbReference>
<feature type="domain" description="Piwi" evidence="3">
    <location>
        <begin position="557"/>
        <end position="864"/>
    </location>
</feature>
<evidence type="ECO:0000259" key="2">
    <source>
        <dbReference type="PROSITE" id="PS50821"/>
    </source>
</evidence>
<accession>A0A085NSM0</accession>
<dbReference type="SUPFAM" id="SSF53098">
    <property type="entry name" value="Ribonuclease H-like"/>
    <property type="match status" value="1"/>
</dbReference>